<organism evidence="2 3">
    <name type="scientific">Pleurodeles waltl</name>
    <name type="common">Iberian ribbed newt</name>
    <dbReference type="NCBI Taxonomy" id="8319"/>
    <lineage>
        <taxon>Eukaryota</taxon>
        <taxon>Metazoa</taxon>
        <taxon>Chordata</taxon>
        <taxon>Craniata</taxon>
        <taxon>Vertebrata</taxon>
        <taxon>Euteleostomi</taxon>
        <taxon>Amphibia</taxon>
        <taxon>Batrachia</taxon>
        <taxon>Caudata</taxon>
        <taxon>Salamandroidea</taxon>
        <taxon>Salamandridae</taxon>
        <taxon>Pleurodelinae</taxon>
        <taxon>Pleurodeles</taxon>
    </lineage>
</organism>
<protein>
    <submittedName>
        <fullName evidence="2">Uncharacterized protein</fullName>
    </submittedName>
</protein>
<gene>
    <name evidence="2" type="ORF">NDU88_001775</name>
</gene>
<name>A0AAV7P8Y6_PLEWA</name>
<evidence type="ECO:0000313" key="2">
    <source>
        <dbReference type="EMBL" id="KAJ1123304.1"/>
    </source>
</evidence>
<comment type="caution">
    <text evidence="2">The sequence shown here is derived from an EMBL/GenBank/DDBJ whole genome shotgun (WGS) entry which is preliminary data.</text>
</comment>
<keyword evidence="3" id="KW-1185">Reference proteome</keyword>
<dbReference type="AlphaFoldDB" id="A0AAV7P8Y6"/>
<accession>A0AAV7P8Y6</accession>
<proteinExistence type="predicted"/>
<dbReference type="Proteomes" id="UP001066276">
    <property type="component" value="Chromosome 7"/>
</dbReference>
<feature type="compositionally biased region" description="Polar residues" evidence="1">
    <location>
        <begin position="62"/>
        <end position="71"/>
    </location>
</feature>
<dbReference type="EMBL" id="JANPWB010000011">
    <property type="protein sequence ID" value="KAJ1123304.1"/>
    <property type="molecule type" value="Genomic_DNA"/>
</dbReference>
<reference evidence="2" key="1">
    <citation type="journal article" date="2022" name="bioRxiv">
        <title>Sequencing and chromosome-scale assembly of the giantPleurodeles waltlgenome.</title>
        <authorList>
            <person name="Brown T."/>
            <person name="Elewa A."/>
            <person name="Iarovenko S."/>
            <person name="Subramanian E."/>
            <person name="Araus A.J."/>
            <person name="Petzold A."/>
            <person name="Susuki M."/>
            <person name="Suzuki K.-i.T."/>
            <person name="Hayashi T."/>
            <person name="Toyoda A."/>
            <person name="Oliveira C."/>
            <person name="Osipova E."/>
            <person name="Leigh N.D."/>
            <person name="Simon A."/>
            <person name="Yun M.H."/>
        </authorList>
    </citation>
    <scope>NUCLEOTIDE SEQUENCE</scope>
    <source>
        <strain evidence="2">20211129_DDA</strain>
        <tissue evidence="2">Liver</tissue>
    </source>
</reference>
<feature type="compositionally biased region" description="Basic and acidic residues" evidence="1">
    <location>
        <begin position="47"/>
        <end position="59"/>
    </location>
</feature>
<evidence type="ECO:0000313" key="3">
    <source>
        <dbReference type="Proteomes" id="UP001066276"/>
    </source>
</evidence>
<feature type="region of interest" description="Disordered" evidence="1">
    <location>
        <begin position="38"/>
        <end position="85"/>
    </location>
</feature>
<evidence type="ECO:0000256" key="1">
    <source>
        <dbReference type="SAM" id="MobiDB-lite"/>
    </source>
</evidence>
<sequence>MERGGPRLQTGGSQCTAHSITTYQSAIFSGAVAPPIKTQLKQPFRSENAHLHTPHEELGQHGSRTPHTPSDSLPAPLPGARTPAQKTTGAWCPECLVQPCPTQMRASPYRSWASGACDGVPSAAVLETAVPRVAVLEMKGPV</sequence>